<dbReference type="Proteomes" id="UP001333818">
    <property type="component" value="Unassembled WGS sequence"/>
</dbReference>
<evidence type="ECO:0000256" key="1">
    <source>
        <dbReference type="ARBA" id="ARBA00011076"/>
    </source>
</evidence>
<evidence type="ECO:0000256" key="3">
    <source>
        <dbReference type="ARBA" id="ARBA00012918"/>
    </source>
</evidence>
<dbReference type="InterPro" id="IPR015868">
    <property type="entry name" value="Glutaminase"/>
</dbReference>
<evidence type="ECO:0000313" key="7">
    <source>
        <dbReference type="Proteomes" id="UP001333818"/>
    </source>
</evidence>
<comment type="subunit">
    <text evidence="2">Homotetramer.</text>
</comment>
<proteinExistence type="inferred from homology"/>
<dbReference type="SUPFAM" id="SSF56601">
    <property type="entry name" value="beta-lactamase/transpeptidase-like"/>
    <property type="match status" value="1"/>
</dbReference>
<dbReference type="AlphaFoldDB" id="A0AAW9PZA8"/>
<evidence type="ECO:0000256" key="5">
    <source>
        <dbReference type="ARBA" id="ARBA00049534"/>
    </source>
</evidence>
<dbReference type="PANTHER" id="PTHR12544:SF29">
    <property type="entry name" value="GLUTAMINASE"/>
    <property type="match status" value="1"/>
</dbReference>
<evidence type="ECO:0000256" key="2">
    <source>
        <dbReference type="ARBA" id="ARBA00011881"/>
    </source>
</evidence>
<dbReference type="Pfam" id="PF04960">
    <property type="entry name" value="Glutaminase"/>
    <property type="match status" value="1"/>
</dbReference>
<reference evidence="6" key="1">
    <citation type="submission" date="2024-01" db="EMBL/GenBank/DDBJ databases">
        <title>Bank of Algae and Cyanobacteria of the Azores (BACA) strain genomes.</title>
        <authorList>
            <person name="Luz R."/>
            <person name="Cordeiro R."/>
            <person name="Fonseca A."/>
            <person name="Goncalves V."/>
        </authorList>
    </citation>
    <scope>NUCLEOTIDE SEQUENCE</scope>
    <source>
        <strain evidence="6">BACA0141</strain>
    </source>
</reference>
<evidence type="ECO:0000256" key="4">
    <source>
        <dbReference type="ARBA" id="ARBA00022801"/>
    </source>
</evidence>
<dbReference type="EC" id="3.5.1.2" evidence="3"/>
<sequence>MNLFTTPQLAAWVEQVRSIASQGKLPTYIPLLAQADSNWVAVAIADSHGEILQAGNIDRRFPLMSVVKPFILLYVLETVGAERVFDRVDRVASTEPFNVIPQGKPQNPMLNAGAITIASLLPSCDRFCEWLNQQAGTQLYLDERMLASVRSLSHRRNQEIVQVLEDSGYIENADAALAIYEQVCCLSATVEDCARLGLLLACDRIPSNRNLSGQNLSRRISDISKKNRQIVAEIVTTCGMYAASAQFMQEVGLPSKSAVSGIILSLIPDRGAIAVYSPTLDAIGNSVAGLFLVKQIDAALRAAINSRSLGL</sequence>
<comment type="similarity">
    <text evidence="1">Belongs to the glutaminase family.</text>
</comment>
<protein>
    <recommendedName>
        <fullName evidence="3">glutaminase</fullName>
        <ecNumber evidence="3">3.5.1.2</ecNumber>
    </recommendedName>
</protein>
<accession>A0AAW9PZA8</accession>
<gene>
    <name evidence="6" type="ORF">V2H45_06485</name>
</gene>
<keyword evidence="7" id="KW-1185">Reference proteome</keyword>
<keyword evidence="4 6" id="KW-0378">Hydrolase</keyword>
<dbReference type="GO" id="GO:0006537">
    <property type="term" value="P:glutamate biosynthetic process"/>
    <property type="evidence" value="ECO:0007669"/>
    <property type="project" value="TreeGrafter"/>
</dbReference>
<dbReference type="GO" id="GO:0006543">
    <property type="term" value="P:L-glutamine catabolic process"/>
    <property type="evidence" value="ECO:0007669"/>
    <property type="project" value="TreeGrafter"/>
</dbReference>
<evidence type="ECO:0000313" key="6">
    <source>
        <dbReference type="EMBL" id="MEE3716385.1"/>
    </source>
</evidence>
<comment type="catalytic activity">
    <reaction evidence="5">
        <text>L-glutamine + H2O = L-glutamate + NH4(+)</text>
        <dbReference type="Rhea" id="RHEA:15889"/>
        <dbReference type="ChEBI" id="CHEBI:15377"/>
        <dbReference type="ChEBI" id="CHEBI:28938"/>
        <dbReference type="ChEBI" id="CHEBI:29985"/>
        <dbReference type="ChEBI" id="CHEBI:58359"/>
        <dbReference type="EC" id="3.5.1.2"/>
    </reaction>
</comment>
<dbReference type="GO" id="GO:0004359">
    <property type="term" value="F:glutaminase activity"/>
    <property type="evidence" value="ECO:0007669"/>
    <property type="project" value="UniProtKB-EC"/>
</dbReference>
<dbReference type="Gene3D" id="3.40.710.10">
    <property type="entry name" value="DD-peptidase/beta-lactamase superfamily"/>
    <property type="match status" value="1"/>
</dbReference>
<dbReference type="EMBL" id="JAZBJZ010000017">
    <property type="protein sequence ID" value="MEE3716385.1"/>
    <property type="molecule type" value="Genomic_DNA"/>
</dbReference>
<dbReference type="PANTHER" id="PTHR12544">
    <property type="entry name" value="GLUTAMINASE"/>
    <property type="match status" value="1"/>
</dbReference>
<dbReference type="InterPro" id="IPR012338">
    <property type="entry name" value="Beta-lactam/transpept-like"/>
</dbReference>
<organism evidence="6 7">
    <name type="scientific">Tumidithrix elongata BACA0141</name>
    <dbReference type="NCBI Taxonomy" id="2716417"/>
    <lineage>
        <taxon>Bacteria</taxon>
        <taxon>Bacillati</taxon>
        <taxon>Cyanobacteriota</taxon>
        <taxon>Cyanophyceae</taxon>
        <taxon>Pseudanabaenales</taxon>
        <taxon>Pseudanabaenaceae</taxon>
        <taxon>Tumidithrix</taxon>
        <taxon>Tumidithrix elongata</taxon>
    </lineage>
</organism>
<name>A0AAW9PZA8_9CYAN</name>
<dbReference type="RefSeq" id="WP_330482814.1">
    <property type="nucleotide sequence ID" value="NZ_JAZBJZ010000017.1"/>
</dbReference>
<comment type="caution">
    <text evidence="6">The sequence shown here is derived from an EMBL/GenBank/DDBJ whole genome shotgun (WGS) entry which is preliminary data.</text>
</comment>